<organism evidence="6 7">
    <name type="scientific">Pelusios castaneus</name>
    <name type="common">West African mud turtle</name>
    <dbReference type="NCBI Taxonomy" id="367368"/>
    <lineage>
        <taxon>Eukaryota</taxon>
        <taxon>Metazoa</taxon>
        <taxon>Chordata</taxon>
        <taxon>Craniata</taxon>
        <taxon>Vertebrata</taxon>
        <taxon>Euteleostomi</taxon>
        <taxon>Archelosauria</taxon>
        <taxon>Testudinata</taxon>
        <taxon>Testudines</taxon>
        <taxon>Pleurodira</taxon>
        <taxon>Pelomedusidae</taxon>
        <taxon>Pelusios</taxon>
    </lineage>
</organism>
<evidence type="ECO:0000256" key="2">
    <source>
        <dbReference type="ARBA" id="ARBA00023157"/>
    </source>
</evidence>
<feature type="domain" description="Ig-like" evidence="5">
    <location>
        <begin position="9"/>
        <end position="105"/>
    </location>
</feature>
<evidence type="ECO:0000256" key="3">
    <source>
        <dbReference type="ARBA" id="ARBA00023180"/>
    </source>
</evidence>
<keyword evidence="2" id="KW-1015">Disulfide bond</keyword>
<evidence type="ECO:0000259" key="5">
    <source>
        <dbReference type="PROSITE" id="PS50835"/>
    </source>
</evidence>
<dbReference type="FunFam" id="2.60.40.10:FF:000295">
    <property type="entry name" value="Tyrosine-protein phosphatase non-receptor type substrate 1"/>
    <property type="match status" value="1"/>
</dbReference>
<evidence type="ECO:0000313" key="6">
    <source>
        <dbReference type="Ensembl" id="ENSPCEP00000000910.1"/>
    </source>
</evidence>
<dbReference type="InterPro" id="IPR003598">
    <property type="entry name" value="Ig_sub2"/>
</dbReference>
<dbReference type="PROSITE" id="PS50835">
    <property type="entry name" value="IG_LIKE"/>
    <property type="match status" value="1"/>
</dbReference>
<dbReference type="SUPFAM" id="SSF48726">
    <property type="entry name" value="Immunoglobulin"/>
    <property type="match status" value="1"/>
</dbReference>
<dbReference type="PANTHER" id="PTHR19971">
    <property type="entry name" value="SIGNAL-REGULATORY PROTEIN BETA"/>
    <property type="match status" value="1"/>
</dbReference>
<dbReference type="Proteomes" id="UP000694393">
    <property type="component" value="Unplaced"/>
</dbReference>
<keyword evidence="3" id="KW-0325">Glycoprotein</keyword>
<evidence type="ECO:0000256" key="1">
    <source>
        <dbReference type="ARBA" id="ARBA00022729"/>
    </source>
</evidence>
<dbReference type="SMART" id="SM00408">
    <property type="entry name" value="IGc2"/>
    <property type="match status" value="1"/>
</dbReference>
<evidence type="ECO:0000313" key="7">
    <source>
        <dbReference type="Proteomes" id="UP000694393"/>
    </source>
</evidence>
<dbReference type="Ensembl" id="ENSPCET00000000945.1">
    <property type="protein sequence ID" value="ENSPCEP00000000910.1"/>
    <property type="gene ID" value="ENSPCEG00000000775.1"/>
</dbReference>
<dbReference type="InterPro" id="IPR051755">
    <property type="entry name" value="Ig-like_CS_Receptor"/>
</dbReference>
<dbReference type="InterPro" id="IPR036179">
    <property type="entry name" value="Ig-like_dom_sf"/>
</dbReference>
<reference evidence="6" key="2">
    <citation type="submission" date="2025-09" db="UniProtKB">
        <authorList>
            <consortium name="Ensembl"/>
        </authorList>
    </citation>
    <scope>IDENTIFICATION</scope>
</reference>
<protein>
    <recommendedName>
        <fullName evidence="5">Ig-like domain-containing protein</fullName>
    </recommendedName>
</protein>
<keyword evidence="7" id="KW-1185">Reference proteome</keyword>
<dbReference type="SMART" id="SM00409">
    <property type="entry name" value="IG"/>
    <property type="match status" value="1"/>
</dbReference>
<dbReference type="Pfam" id="PF07686">
    <property type="entry name" value="V-set"/>
    <property type="match status" value="1"/>
</dbReference>
<dbReference type="InterPro" id="IPR013106">
    <property type="entry name" value="Ig_V-set"/>
</dbReference>
<accession>A0A8C8R6U3</accession>
<name>A0A8C8R6U3_9SAUR</name>
<keyword evidence="4" id="KW-0393">Immunoglobulin domain</keyword>
<keyword evidence="1" id="KW-0732">Signal</keyword>
<dbReference type="InterPro" id="IPR003599">
    <property type="entry name" value="Ig_sub"/>
</dbReference>
<proteinExistence type="predicted"/>
<dbReference type="SMART" id="SM00406">
    <property type="entry name" value="IGv"/>
    <property type="match status" value="1"/>
</dbReference>
<sequence>PGSPAPWKPHCQGRLSSRAQGFQLLQPQDAVSVPVGETLTLTCSVSLDVPVGPVKWFKDSGPGRQLVYEEKGSFPRLNRTEPESTTDFTIRIRDIQDADAGVYRCVKFKRGTGPDEEIRSGAGTNPSVPYACLQNLLQMTLLEGENILFTPGSASLLKTEHMGSS</sequence>
<dbReference type="InterPro" id="IPR013783">
    <property type="entry name" value="Ig-like_fold"/>
</dbReference>
<reference evidence="6" key="1">
    <citation type="submission" date="2025-08" db="UniProtKB">
        <authorList>
            <consortium name="Ensembl"/>
        </authorList>
    </citation>
    <scope>IDENTIFICATION</scope>
</reference>
<dbReference type="AlphaFoldDB" id="A0A8C8R6U3"/>
<evidence type="ECO:0000256" key="4">
    <source>
        <dbReference type="ARBA" id="ARBA00023319"/>
    </source>
</evidence>
<dbReference type="InterPro" id="IPR007110">
    <property type="entry name" value="Ig-like_dom"/>
</dbReference>
<dbReference type="Gene3D" id="2.60.40.10">
    <property type="entry name" value="Immunoglobulins"/>
    <property type="match status" value="1"/>
</dbReference>